<name>A0A2P9DTA3_PLARE</name>
<proteinExistence type="predicted"/>
<evidence type="ECO:0000313" key="2">
    <source>
        <dbReference type="Proteomes" id="UP000240500"/>
    </source>
</evidence>
<accession>A0A2P9DTA3</accession>
<dbReference type="VEuPathDB" id="PlasmoDB:PRG01_0043500"/>
<evidence type="ECO:0000313" key="1">
    <source>
        <dbReference type="EMBL" id="SOV84233.1"/>
    </source>
</evidence>
<dbReference type="EMBL" id="OFAE01000034">
    <property type="protein sequence ID" value="SOV84233.1"/>
    <property type="molecule type" value="Genomic_DNA"/>
</dbReference>
<dbReference type="OrthoDB" id="378729at2759"/>
<dbReference type="VEuPathDB" id="PlasmoDB:PRCDC_0004700"/>
<protein>
    <submittedName>
        <fullName evidence="1">Rifin PIR protein, putative</fullName>
    </submittedName>
</protein>
<organism evidence="1 2">
    <name type="scientific">Plasmodium reichenowi</name>
    <dbReference type="NCBI Taxonomy" id="5854"/>
    <lineage>
        <taxon>Eukaryota</taxon>
        <taxon>Sar</taxon>
        <taxon>Alveolata</taxon>
        <taxon>Apicomplexa</taxon>
        <taxon>Aconoidasida</taxon>
        <taxon>Haemosporida</taxon>
        <taxon>Plasmodiidae</taxon>
        <taxon>Plasmodium</taxon>
        <taxon>Plasmodium (Laverania)</taxon>
    </lineage>
</organism>
<dbReference type="InterPro" id="IPR006373">
    <property type="entry name" value="VSA_Rifin"/>
</dbReference>
<gene>
    <name evidence="1" type="ORF">PRG01_0043500</name>
</gene>
<dbReference type="AlphaFoldDB" id="A0A2P9DTA3"/>
<sequence>MSPHIRSLRKITTSRTLSEFDKYTNNYDNDPEMKEVMKRYNERKAIRLKVYDEREKEKQKEYKEKSDKDIKEIIVKDKIQEQITKQLSALEKVTDTDNLFKAKNDCNIKNMKQALNKIGYIRPNKFGTLGNKDEKDAIDMDHLFSSIMSSSNALFQKYMEDDVTSNGSIFKKQSGFVSFALYALWEILEHIVFPVVAPILFKSNASGGGSSVN</sequence>
<dbReference type="Proteomes" id="UP000240500">
    <property type="component" value="Unassembled WGS sequence"/>
</dbReference>
<reference evidence="1 2" key="1">
    <citation type="submission" date="2016-09" db="EMBL/GenBank/DDBJ databases">
        <authorList>
            <consortium name="Pathogen Informatics"/>
        </authorList>
    </citation>
    <scope>NUCLEOTIDE SEQUENCE [LARGE SCALE GENOMIC DNA]</scope>
</reference>
<dbReference type="Pfam" id="PF02009">
    <property type="entry name" value="RIFIN"/>
    <property type="match status" value="1"/>
</dbReference>